<evidence type="ECO:0000313" key="2">
    <source>
        <dbReference type="Proteomes" id="UP000007151"/>
    </source>
</evidence>
<dbReference type="KEGG" id="dpl:KGM_209276"/>
<evidence type="ECO:0000313" key="1">
    <source>
        <dbReference type="EMBL" id="OWR46842.1"/>
    </source>
</evidence>
<dbReference type="InParanoid" id="A0A212EZC7"/>
<reference evidence="1 2" key="1">
    <citation type="journal article" date="2011" name="Cell">
        <title>The monarch butterfly genome yields insights into long-distance migration.</title>
        <authorList>
            <person name="Zhan S."/>
            <person name="Merlin C."/>
            <person name="Boore J.L."/>
            <person name="Reppert S.M."/>
        </authorList>
    </citation>
    <scope>NUCLEOTIDE SEQUENCE [LARGE SCALE GENOMIC DNA]</scope>
    <source>
        <strain evidence="1">F-2</strain>
    </source>
</reference>
<proteinExistence type="predicted"/>
<sequence length="123" mass="14442">MKSIVLFAVIAIAFAEYPYYNLVKLDMDHISKDPLELRRLSDCLLDRGPCTPVYDTYKAVTKEAIESLCMKCSLYQKHIFWQFLQALRAISPNDYILYKQKYDVDNKYFGILESILSQFNDSY</sequence>
<dbReference type="AlphaFoldDB" id="A0A212EZC7"/>
<dbReference type="InterPro" id="IPR036682">
    <property type="entry name" value="OS_D_A10/PebIII_sf"/>
</dbReference>
<keyword evidence="2" id="KW-1185">Reference proteome</keyword>
<dbReference type="PANTHER" id="PTHR11257">
    <property type="entry name" value="CHEMOSENSORY PROTEIN-RELATED"/>
    <property type="match status" value="1"/>
</dbReference>
<organism evidence="1 2">
    <name type="scientific">Danaus plexippus plexippus</name>
    <dbReference type="NCBI Taxonomy" id="278856"/>
    <lineage>
        <taxon>Eukaryota</taxon>
        <taxon>Metazoa</taxon>
        <taxon>Ecdysozoa</taxon>
        <taxon>Arthropoda</taxon>
        <taxon>Hexapoda</taxon>
        <taxon>Insecta</taxon>
        <taxon>Pterygota</taxon>
        <taxon>Neoptera</taxon>
        <taxon>Endopterygota</taxon>
        <taxon>Lepidoptera</taxon>
        <taxon>Glossata</taxon>
        <taxon>Ditrysia</taxon>
        <taxon>Papilionoidea</taxon>
        <taxon>Nymphalidae</taxon>
        <taxon>Danainae</taxon>
        <taxon>Danaini</taxon>
        <taxon>Danaina</taxon>
        <taxon>Danaus</taxon>
        <taxon>Danaus</taxon>
    </lineage>
</organism>
<accession>A0A212EZC7</accession>
<name>A0A212EZC7_DANPL</name>
<comment type="caution">
    <text evidence="1">The sequence shown here is derived from an EMBL/GenBank/DDBJ whole genome shotgun (WGS) entry which is preliminary data.</text>
</comment>
<protein>
    <submittedName>
        <fullName evidence="1">Chemosensory protein</fullName>
    </submittedName>
</protein>
<dbReference type="InterPro" id="IPR005055">
    <property type="entry name" value="A10/PebIII"/>
</dbReference>
<dbReference type="SUPFAM" id="SSF100910">
    <property type="entry name" value="Chemosensory protein Csp2"/>
    <property type="match status" value="1"/>
</dbReference>
<dbReference type="Proteomes" id="UP000007151">
    <property type="component" value="Unassembled WGS sequence"/>
</dbReference>
<gene>
    <name evidence="1" type="ORF">KGM_209276</name>
</gene>
<dbReference type="EMBL" id="AGBW02011309">
    <property type="protein sequence ID" value="OWR46842.1"/>
    <property type="molecule type" value="Genomic_DNA"/>
</dbReference>
<dbReference type="Pfam" id="PF03392">
    <property type="entry name" value="OS-D"/>
    <property type="match status" value="1"/>
</dbReference>
<dbReference type="PANTHER" id="PTHR11257:SF13">
    <property type="entry name" value="GEO07322P1"/>
    <property type="match status" value="1"/>
</dbReference>
<dbReference type="Gene3D" id="1.10.2080.10">
    <property type="entry name" value="Insect odorant-binding protein A10/Ejaculatory bulb-specific protein 3"/>
    <property type="match status" value="1"/>
</dbReference>